<dbReference type="GO" id="GO:0016491">
    <property type="term" value="F:oxidoreductase activity"/>
    <property type="evidence" value="ECO:0007669"/>
    <property type="project" value="UniProtKB-KW"/>
</dbReference>
<sequence length="244" mass="25427">MKKLEGKIAVVTGGGSGIGFATARRFIEDGATVYLFGRRQDVLDTAVRELGPQAHAVAGDVTHPEDLDRLYDAIAKAHGQVDIVFANAGLGDLAPLGDITPEQFDRTFGVNVKGTLFTVQKALPLLKPGSSIILTGSTTGVQGTPAFSVYSASKAAVRNFARSWAQDLRGTGIRINVLVPGGTETETVMRDIGSDVMTQIGASSPLERLGQPDETAAVAAFLASADSSYMTGSEVFVDGGLAQV</sequence>
<dbReference type="PROSITE" id="PS00061">
    <property type="entry name" value="ADH_SHORT"/>
    <property type="match status" value="1"/>
</dbReference>
<keyword evidence="5" id="KW-1185">Reference proteome</keyword>
<dbReference type="InterPro" id="IPR020904">
    <property type="entry name" value="Sc_DH/Rdtase_CS"/>
</dbReference>
<dbReference type="SMART" id="SM00822">
    <property type="entry name" value="PKS_KR"/>
    <property type="match status" value="1"/>
</dbReference>
<dbReference type="PRINTS" id="PR00080">
    <property type="entry name" value="SDRFAMILY"/>
</dbReference>
<organism evidence="4 5">
    <name type="scientific">Hyphomonas adhaerens MHS-3</name>
    <dbReference type="NCBI Taxonomy" id="1280949"/>
    <lineage>
        <taxon>Bacteria</taxon>
        <taxon>Pseudomonadati</taxon>
        <taxon>Pseudomonadota</taxon>
        <taxon>Alphaproteobacteria</taxon>
        <taxon>Hyphomonadales</taxon>
        <taxon>Hyphomonadaceae</taxon>
        <taxon>Hyphomonas</taxon>
    </lineage>
</organism>
<feature type="domain" description="Ketoreductase" evidence="3">
    <location>
        <begin position="7"/>
        <end position="215"/>
    </location>
</feature>
<dbReference type="OrthoDB" id="9803333at2"/>
<evidence type="ECO:0000256" key="1">
    <source>
        <dbReference type="ARBA" id="ARBA00006484"/>
    </source>
</evidence>
<gene>
    <name evidence="4" type="ORF">HAD_01750</name>
</gene>
<proteinExistence type="inferred from homology"/>
<dbReference type="eggNOG" id="COG1028">
    <property type="taxonomic scope" value="Bacteria"/>
</dbReference>
<dbReference type="SUPFAM" id="SSF51735">
    <property type="entry name" value="NAD(P)-binding Rossmann-fold domains"/>
    <property type="match status" value="1"/>
</dbReference>
<dbReference type="RefSeq" id="WP_035569030.1">
    <property type="nucleotide sequence ID" value="NZ_ARYH01000001.1"/>
</dbReference>
<dbReference type="Pfam" id="PF13561">
    <property type="entry name" value="adh_short_C2"/>
    <property type="match status" value="1"/>
</dbReference>
<dbReference type="PANTHER" id="PTHR43669">
    <property type="entry name" value="5-KETO-D-GLUCONATE 5-REDUCTASE"/>
    <property type="match status" value="1"/>
</dbReference>
<evidence type="ECO:0000313" key="4">
    <source>
        <dbReference type="EMBL" id="KCZ84363.1"/>
    </source>
</evidence>
<dbReference type="STRING" id="1280949.HAD_01750"/>
<comment type="similarity">
    <text evidence="1">Belongs to the short-chain dehydrogenases/reductases (SDR) family.</text>
</comment>
<comment type="caution">
    <text evidence="4">The sequence shown here is derived from an EMBL/GenBank/DDBJ whole genome shotgun (WGS) entry which is preliminary data.</text>
</comment>
<accession>A0A069E333</accession>
<keyword evidence="2" id="KW-0560">Oxidoreductase</keyword>
<dbReference type="PRINTS" id="PR00081">
    <property type="entry name" value="GDHRDH"/>
</dbReference>
<protein>
    <submittedName>
        <fullName evidence="4">Short-chain dehydrogenase</fullName>
    </submittedName>
</protein>
<reference evidence="4 5" key="1">
    <citation type="journal article" date="2014" name="Antonie Van Leeuwenhoek">
        <title>Hyphomonas beringensis sp. nov. and Hyphomonas chukchiensis sp. nov., isolated from surface seawater of the Bering Sea and Chukchi Sea.</title>
        <authorList>
            <person name="Li C."/>
            <person name="Lai Q."/>
            <person name="Li G."/>
            <person name="Dong C."/>
            <person name="Wang J."/>
            <person name="Liao Y."/>
            <person name="Shao Z."/>
        </authorList>
    </citation>
    <scope>NUCLEOTIDE SEQUENCE [LARGE SCALE GENOMIC DNA]</scope>
    <source>
        <strain evidence="4 5">MHS-3</strain>
    </source>
</reference>
<dbReference type="FunFam" id="3.40.50.720:FF:000084">
    <property type="entry name" value="Short-chain dehydrogenase reductase"/>
    <property type="match status" value="1"/>
</dbReference>
<dbReference type="EMBL" id="ARYH01000001">
    <property type="protein sequence ID" value="KCZ84363.1"/>
    <property type="molecule type" value="Genomic_DNA"/>
</dbReference>
<evidence type="ECO:0000256" key="2">
    <source>
        <dbReference type="ARBA" id="ARBA00023002"/>
    </source>
</evidence>
<dbReference type="Proteomes" id="UP000027446">
    <property type="component" value="Unassembled WGS sequence"/>
</dbReference>
<dbReference type="InterPro" id="IPR057326">
    <property type="entry name" value="KR_dom"/>
</dbReference>
<dbReference type="Gene3D" id="3.40.50.720">
    <property type="entry name" value="NAD(P)-binding Rossmann-like Domain"/>
    <property type="match status" value="1"/>
</dbReference>
<dbReference type="PANTHER" id="PTHR43669:SF3">
    <property type="entry name" value="ALCOHOL DEHYDROGENASE, PUTATIVE (AFU_ORTHOLOGUE AFUA_3G03445)-RELATED"/>
    <property type="match status" value="1"/>
</dbReference>
<evidence type="ECO:0000313" key="5">
    <source>
        <dbReference type="Proteomes" id="UP000027446"/>
    </source>
</evidence>
<dbReference type="AlphaFoldDB" id="A0A069E333"/>
<dbReference type="PATRIC" id="fig|1280949.3.peg.358"/>
<dbReference type="CDD" id="cd05233">
    <property type="entry name" value="SDR_c"/>
    <property type="match status" value="1"/>
</dbReference>
<dbReference type="InterPro" id="IPR036291">
    <property type="entry name" value="NAD(P)-bd_dom_sf"/>
</dbReference>
<name>A0A069E333_9PROT</name>
<dbReference type="InterPro" id="IPR002347">
    <property type="entry name" value="SDR_fam"/>
</dbReference>
<evidence type="ECO:0000259" key="3">
    <source>
        <dbReference type="SMART" id="SM00822"/>
    </source>
</evidence>